<accession>A0A317PWU6</accession>
<evidence type="ECO:0000313" key="5">
    <source>
        <dbReference type="Proteomes" id="UP000246352"/>
    </source>
</evidence>
<evidence type="ECO:0000259" key="3">
    <source>
        <dbReference type="PROSITE" id="PS01031"/>
    </source>
</evidence>
<dbReference type="OrthoDB" id="9808910at2"/>
<keyword evidence="4" id="KW-0346">Stress response</keyword>
<dbReference type="InterPro" id="IPR031107">
    <property type="entry name" value="Small_HSP"/>
</dbReference>
<reference evidence="4 5" key="1">
    <citation type="submission" date="2018-05" db="EMBL/GenBank/DDBJ databases">
        <title>Genomic Encyclopedia of Type Strains, Phase IV (KMG-IV): sequencing the most valuable type-strain genomes for metagenomic binning, comparative biology and taxonomic classification.</title>
        <authorList>
            <person name="Goeker M."/>
        </authorList>
    </citation>
    <scope>NUCLEOTIDE SEQUENCE [LARGE SCALE GENOMIC DNA]</scope>
    <source>
        <strain evidence="4 5">DSM 16791</strain>
    </source>
</reference>
<dbReference type="RefSeq" id="WP_158284843.1">
    <property type="nucleotide sequence ID" value="NZ_QGTR01000001.1"/>
</dbReference>
<dbReference type="CDD" id="cd06464">
    <property type="entry name" value="ACD_sHsps-like"/>
    <property type="match status" value="1"/>
</dbReference>
<evidence type="ECO:0000256" key="1">
    <source>
        <dbReference type="PROSITE-ProRule" id="PRU00285"/>
    </source>
</evidence>
<comment type="caution">
    <text evidence="4">The sequence shown here is derived from an EMBL/GenBank/DDBJ whole genome shotgun (WGS) entry which is preliminary data.</text>
</comment>
<proteinExistence type="inferred from homology"/>
<evidence type="ECO:0000313" key="4">
    <source>
        <dbReference type="EMBL" id="PWW03960.1"/>
    </source>
</evidence>
<dbReference type="Gene3D" id="2.60.40.790">
    <property type="match status" value="1"/>
</dbReference>
<dbReference type="EMBL" id="QGTR01000001">
    <property type="protein sequence ID" value="PWW03960.1"/>
    <property type="molecule type" value="Genomic_DNA"/>
</dbReference>
<organism evidence="4 5">
    <name type="scientific">Hoeflea marina</name>
    <dbReference type="NCBI Taxonomy" id="274592"/>
    <lineage>
        <taxon>Bacteria</taxon>
        <taxon>Pseudomonadati</taxon>
        <taxon>Pseudomonadota</taxon>
        <taxon>Alphaproteobacteria</taxon>
        <taxon>Hyphomicrobiales</taxon>
        <taxon>Rhizobiaceae</taxon>
        <taxon>Hoeflea</taxon>
    </lineage>
</organism>
<sequence length="166" mass="18056">MTDKSVTKSSPAAPSIWSSGLFGEFRKEMDTMLERFFGDSGTLAARSGLPSLDMSGALRPAIDVTESDRAITVTAELPGLTEDQVDLSISEGMLTLRGEKQVDHESKQDDRHLVERSYGSFLRQFPVPERVDVDAISAKFDRGVLVVTMPKKPGAAQSRRKIAIGG</sequence>
<dbReference type="PANTHER" id="PTHR11527">
    <property type="entry name" value="HEAT-SHOCK PROTEIN 20 FAMILY MEMBER"/>
    <property type="match status" value="1"/>
</dbReference>
<dbReference type="InterPro" id="IPR002068">
    <property type="entry name" value="A-crystallin/Hsp20_dom"/>
</dbReference>
<dbReference type="InterPro" id="IPR008978">
    <property type="entry name" value="HSP20-like_chaperone"/>
</dbReference>
<gene>
    <name evidence="4" type="ORF">DFR52_101649</name>
</gene>
<comment type="similarity">
    <text evidence="1 2">Belongs to the small heat shock protein (HSP20) family.</text>
</comment>
<protein>
    <submittedName>
        <fullName evidence="4">Heat shock protein Hsp20</fullName>
    </submittedName>
</protein>
<dbReference type="SUPFAM" id="SSF49764">
    <property type="entry name" value="HSP20-like chaperones"/>
    <property type="match status" value="1"/>
</dbReference>
<dbReference type="Pfam" id="PF00011">
    <property type="entry name" value="HSP20"/>
    <property type="match status" value="1"/>
</dbReference>
<feature type="domain" description="SHSP" evidence="3">
    <location>
        <begin position="53"/>
        <end position="166"/>
    </location>
</feature>
<evidence type="ECO:0000256" key="2">
    <source>
        <dbReference type="RuleBase" id="RU003616"/>
    </source>
</evidence>
<keyword evidence="5" id="KW-1185">Reference proteome</keyword>
<name>A0A317PWU6_9HYPH</name>
<dbReference type="PROSITE" id="PS01031">
    <property type="entry name" value="SHSP"/>
    <property type="match status" value="1"/>
</dbReference>
<dbReference type="AlphaFoldDB" id="A0A317PWU6"/>
<dbReference type="Proteomes" id="UP000246352">
    <property type="component" value="Unassembled WGS sequence"/>
</dbReference>